<dbReference type="InterPro" id="IPR036465">
    <property type="entry name" value="vWFA_dom_sf"/>
</dbReference>
<dbReference type="Gene3D" id="3.40.50.410">
    <property type="entry name" value="von Willebrand factor, type A domain"/>
    <property type="match status" value="1"/>
</dbReference>
<name>A0A2U3I032_9BURK</name>
<dbReference type="PANTHER" id="PTHR35023:SF1">
    <property type="entry name" value="MG-PROTOPORPHYRIN IX CHELATASE"/>
    <property type="match status" value="1"/>
</dbReference>
<evidence type="ECO:0000313" key="2">
    <source>
        <dbReference type="EMBL" id="SPB13400.1"/>
    </source>
</evidence>
<dbReference type="InterPro" id="IPR052989">
    <property type="entry name" value="Mg-chelatase_DI-like"/>
</dbReference>
<dbReference type="InterPro" id="IPR002035">
    <property type="entry name" value="VWF_A"/>
</dbReference>
<gene>
    <name evidence="2" type="ORF">NOV72_00698</name>
</gene>
<organism evidence="2 3">
    <name type="scientific">Caballeronia novacaledonica</name>
    <dbReference type="NCBI Taxonomy" id="1544861"/>
    <lineage>
        <taxon>Bacteria</taxon>
        <taxon>Pseudomonadati</taxon>
        <taxon>Pseudomonadota</taxon>
        <taxon>Betaproteobacteria</taxon>
        <taxon>Burkholderiales</taxon>
        <taxon>Burkholderiaceae</taxon>
        <taxon>Caballeronia</taxon>
    </lineage>
</organism>
<proteinExistence type="predicted"/>
<dbReference type="SUPFAM" id="SSF53300">
    <property type="entry name" value="vWA-like"/>
    <property type="match status" value="1"/>
</dbReference>
<dbReference type="PANTHER" id="PTHR35023">
    <property type="entry name" value="CHELATASE-RELATED"/>
    <property type="match status" value="1"/>
</dbReference>
<evidence type="ECO:0000313" key="3">
    <source>
        <dbReference type="Proteomes" id="UP000238169"/>
    </source>
</evidence>
<sequence length="224" mass="24756">MGRRLRWNESRTKGRYAARDGDASASIDWMATLRAKRSMRLDARHLRYRRTRGESAALHCFLLDCSGSMLAGERLARAKGMLVALFDRAYRERAMIALVCFGGGRAEVRRQPGAAHWFNERWVAPIGGGGGTPLALGLSSAATVLERAARHRPSQRRWLWVLTDGRTNEKPNAPTSADEIVVVDFEEGAIRAGRGEALARGWGARYITADALSAGDNYSYHRGV</sequence>
<evidence type="ECO:0000259" key="1">
    <source>
        <dbReference type="Pfam" id="PF13519"/>
    </source>
</evidence>
<dbReference type="Pfam" id="PF13519">
    <property type="entry name" value="VWA_2"/>
    <property type="match status" value="1"/>
</dbReference>
<reference evidence="3" key="1">
    <citation type="submission" date="2018-01" db="EMBL/GenBank/DDBJ databases">
        <authorList>
            <person name="Peeters C."/>
        </authorList>
    </citation>
    <scope>NUCLEOTIDE SEQUENCE [LARGE SCALE GENOMIC DNA]</scope>
</reference>
<dbReference type="Proteomes" id="UP000238169">
    <property type="component" value="Unassembled WGS sequence"/>
</dbReference>
<protein>
    <submittedName>
        <fullName evidence="2">Magnesium chelatase</fullName>
    </submittedName>
</protein>
<feature type="domain" description="VWFA" evidence="1">
    <location>
        <begin position="61"/>
        <end position="165"/>
    </location>
</feature>
<dbReference type="EMBL" id="OGTP01000001">
    <property type="protein sequence ID" value="SPB13400.1"/>
    <property type="molecule type" value="Genomic_DNA"/>
</dbReference>
<dbReference type="AlphaFoldDB" id="A0A2U3I032"/>
<keyword evidence="3" id="KW-1185">Reference proteome</keyword>
<accession>A0A2U3I032</accession>